<dbReference type="GO" id="GO:0006508">
    <property type="term" value="P:proteolysis"/>
    <property type="evidence" value="ECO:0007669"/>
    <property type="project" value="UniProtKB-KW"/>
</dbReference>
<evidence type="ECO:0000256" key="1">
    <source>
        <dbReference type="ARBA" id="ARBA00001947"/>
    </source>
</evidence>
<dbReference type="PROSITE" id="PS52035">
    <property type="entry name" value="PEPTIDASE_M14"/>
    <property type="match status" value="1"/>
</dbReference>
<dbReference type="PANTHER" id="PTHR11705">
    <property type="entry name" value="PROTEASE FAMILY M14 CARBOXYPEPTIDASE A,B"/>
    <property type="match status" value="1"/>
</dbReference>
<dbReference type="Gene3D" id="3.50.30.30">
    <property type="match status" value="1"/>
</dbReference>
<dbReference type="Pfam" id="PF00246">
    <property type="entry name" value="Peptidase_M14"/>
    <property type="match status" value="1"/>
</dbReference>
<dbReference type="SUPFAM" id="SSF53187">
    <property type="entry name" value="Zn-dependent exopeptidases"/>
    <property type="match status" value="1"/>
</dbReference>
<keyword evidence="5" id="KW-0862">Zinc</keyword>
<evidence type="ECO:0000256" key="5">
    <source>
        <dbReference type="ARBA" id="ARBA00022833"/>
    </source>
</evidence>
<reference evidence="11 12" key="1">
    <citation type="journal article" date="2016" name="Antonie Van Leeuwenhoek">
        <title>Bacillus depressus sp. nov., isolated from soil of a sunflower field.</title>
        <authorList>
            <person name="Wei X."/>
            <person name="Xin D."/>
            <person name="Xin Y."/>
            <person name="Zhang H."/>
            <person name="Wang T."/>
            <person name="Zhang J."/>
        </authorList>
    </citation>
    <scope>NUCLEOTIDE SEQUENCE [LARGE SCALE GENOMIC DNA]</scope>
    <source>
        <strain evidence="11 12">BZ1</strain>
    </source>
</reference>
<evidence type="ECO:0000256" key="7">
    <source>
        <dbReference type="PROSITE-ProRule" id="PRU01379"/>
    </source>
</evidence>
<dbReference type="Proteomes" id="UP000481030">
    <property type="component" value="Unassembled WGS sequence"/>
</dbReference>
<evidence type="ECO:0000256" key="8">
    <source>
        <dbReference type="SAM" id="MobiDB-lite"/>
    </source>
</evidence>
<feature type="region of interest" description="Disordered" evidence="8">
    <location>
        <begin position="125"/>
        <end position="146"/>
    </location>
</feature>
<dbReference type="GO" id="GO:0008270">
    <property type="term" value="F:zinc ion binding"/>
    <property type="evidence" value="ECO:0007669"/>
    <property type="project" value="InterPro"/>
</dbReference>
<keyword evidence="11" id="KW-0121">Carboxypeptidase</keyword>
<accession>A0A6L3V1A9</accession>
<organism evidence="11 12">
    <name type="scientific">Cytobacillus depressus</name>
    <dbReference type="NCBI Taxonomy" id="1602942"/>
    <lineage>
        <taxon>Bacteria</taxon>
        <taxon>Bacillati</taxon>
        <taxon>Bacillota</taxon>
        <taxon>Bacilli</taxon>
        <taxon>Bacillales</taxon>
        <taxon>Bacillaceae</taxon>
        <taxon>Cytobacillus</taxon>
    </lineage>
</organism>
<comment type="caution">
    <text evidence="11">The sequence shown here is derived from an EMBL/GenBank/DDBJ whole genome shotgun (WGS) entry which is preliminary data.</text>
</comment>
<dbReference type="SUPFAM" id="SSF52025">
    <property type="entry name" value="PA domain"/>
    <property type="match status" value="1"/>
</dbReference>
<evidence type="ECO:0000256" key="2">
    <source>
        <dbReference type="ARBA" id="ARBA00005988"/>
    </source>
</evidence>
<comment type="cofactor">
    <cofactor evidence="1">
        <name>Zn(2+)</name>
        <dbReference type="ChEBI" id="CHEBI:29105"/>
    </cofactor>
</comment>
<dbReference type="PANTHER" id="PTHR11705:SF143">
    <property type="entry name" value="SLL0236 PROTEIN"/>
    <property type="match status" value="1"/>
</dbReference>
<dbReference type="SMART" id="SM00631">
    <property type="entry name" value="Zn_pept"/>
    <property type="match status" value="1"/>
</dbReference>
<feature type="chain" id="PRO_5027093948" evidence="9">
    <location>
        <begin position="30"/>
        <end position="878"/>
    </location>
</feature>
<protein>
    <submittedName>
        <fullName evidence="11">Zinc carboxypeptidase</fullName>
    </submittedName>
</protein>
<dbReference type="AlphaFoldDB" id="A0A6L3V1A9"/>
<comment type="similarity">
    <text evidence="2 7">Belongs to the peptidase M14 family.</text>
</comment>
<dbReference type="InterPro" id="IPR046450">
    <property type="entry name" value="PA_dom_sf"/>
</dbReference>
<keyword evidence="6" id="KW-0482">Metalloprotease</keyword>
<evidence type="ECO:0000256" key="3">
    <source>
        <dbReference type="ARBA" id="ARBA00022670"/>
    </source>
</evidence>
<feature type="signal peptide" evidence="9">
    <location>
        <begin position="1"/>
        <end position="29"/>
    </location>
</feature>
<dbReference type="InterPro" id="IPR000834">
    <property type="entry name" value="Peptidase_M14"/>
</dbReference>
<feature type="domain" description="Peptidase M14" evidence="10">
    <location>
        <begin position="187"/>
        <end position="493"/>
    </location>
</feature>
<name>A0A6L3V1A9_9BACI</name>
<dbReference type="GO" id="GO:0005615">
    <property type="term" value="C:extracellular space"/>
    <property type="evidence" value="ECO:0007669"/>
    <property type="project" value="TreeGrafter"/>
</dbReference>
<evidence type="ECO:0000256" key="4">
    <source>
        <dbReference type="ARBA" id="ARBA00022801"/>
    </source>
</evidence>
<dbReference type="OrthoDB" id="9809277at2"/>
<evidence type="ECO:0000313" key="12">
    <source>
        <dbReference type="Proteomes" id="UP000481030"/>
    </source>
</evidence>
<sequence length="878" mass="96402">MKGFSKNTKLKVFLTSLLIISLAFPTVFATANNTTAEQVPFVKTPGTFPIVEVTVTGLEALEALFAEELDLDILGYDNDGDEFTATIQIHKNELEYFEANNISYEVVDDGTWIFEKPVSKGSKSAKSVMSASPEGQPIPGLPERANASPTVNSPLPLPITTTIEPDAVFNPTGVSFNKRWGFPDRLGYRTVTEFYAEMNYLAAKYPELVKLHKYGVSFEGVPLMALEISNNPGGNDGRPATLHQAGNHAREYNTSELAMNLGWYLLTKYGESGHEEVTKILDTTSVWILPMTNPDGVHWDMRNSPGSWRYNRNNYAGTEHNPDGTIIGGVDLNRNYAYGWGSINGSQSFFGQGNFRGGAPLSEPEIMAVSEVLRSNMVVSSLSGHSFPNGNGQLVVYPWAFVLNTHSYEDTRELPIQITDTVSVKDLGRRQGNYNLYSDEFTNGMYAYSGESLDYKLGALRTLGFLYEFGRTLLPKYTGADQYYAVAPYKDEYFDEPREFLLTYPTEANAAGAGAPSTDISAQPVFLNAPYDGGYGRSRYTTVEQVNALGAELDGKILVTTRANANNDNAAIAIAAQNLGAVGVIMVDENAFPHGYGYRHYNPNLGNGTTAGVNRPADVRIPVAGTSKPYVRELNERIGSGKLTIKSTTTNQESMVWTFERNIGAFMENMSFAEEFSSHIKGKITDKAGRLVPEATLKLEKEVVSPLIEGNTGLNEEATRDRITQSGEFRQQQTAVYEVKGGVYDWSVTPSKQLDNPLLHGTPIVDEGYTITVSAPGKKSITKENVKIASYQSTIELDFELQSLPKETGASAFVTKLKGNQNDLTITVTEKYTDGHVNVIEETIRINNNAAGTYEVGDNLVYVDTKGDTQIRACYVVK</sequence>
<dbReference type="Gene3D" id="3.40.630.10">
    <property type="entry name" value="Zn peptidases"/>
    <property type="match status" value="1"/>
</dbReference>
<dbReference type="RefSeq" id="WP_151536194.1">
    <property type="nucleotide sequence ID" value="NZ_WBOS01000011.1"/>
</dbReference>
<dbReference type="EMBL" id="WBOS01000011">
    <property type="protein sequence ID" value="KAB2331495.1"/>
    <property type="molecule type" value="Genomic_DNA"/>
</dbReference>
<evidence type="ECO:0000259" key="10">
    <source>
        <dbReference type="PROSITE" id="PS52035"/>
    </source>
</evidence>
<keyword evidence="3" id="KW-0645">Protease</keyword>
<keyword evidence="4" id="KW-0378">Hydrolase</keyword>
<evidence type="ECO:0000313" key="11">
    <source>
        <dbReference type="EMBL" id="KAB2331495.1"/>
    </source>
</evidence>
<evidence type="ECO:0000256" key="9">
    <source>
        <dbReference type="SAM" id="SignalP"/>
    </source>
</evidence>
<evidence type="ECO:0000256" key="6">
    <source>
        <dbReference type="ARBA" id="ARBA00023049"/>
    </source>
</evidence>
<keyword evidence="12" id="KW-1185">Reference proteome</keyword>
<proteinExistence type="inferred from homology"/>
<gene>
    <name evidence="11" type="ORF">F7731_18040</name>
</gene>
<feature type="active site" description="Proton donor/acceptor" evidence="7">
    <location>
        <position position="468"/>
    </location>
</feature>
<keyword evidence="9" id="KW-0732">Signal</keyword>
<dbReference type="GO" id="GO:0004181">
    <property type="term" value="F:metallocarboxypeptidase activity"/>
    <property type="evidence" value="ECO:0007669"/>
    <property type="project" value="InterPro"/>
</dbReference>